<gene>
    <name evidence="2" type="primary">Slc4a1ap</name>
    <name evidence="2" type="ORF">DRONOV_R13111</name>
</gene>
<protein>
    <submittedName>
        <fullName evidence="2">NADAP protein</fullName>
    </submittedName>
</protein>
<dbReference type="CDD" id="cd19856">
    <property type="entry name" value="DSRM_Kanadaptin"/>
    <property type="match status" value="1"/>
</dbReference>
<comment type="caution">
    <text evidence="2">The sequence shown here is derived from an EMBL/GenBank/DDBJ whole genome shotgun (WGS) entry which is preliminary data.</text>
</comment>
<evidence type="ECO:0000313" key="3">
    <source>
        <dbReference type="Proteomes" id="UP000543287"/>
    </source>
</evidence>
<feature type="compositionally biased region" description="Acidic residues" evidence="1">
    <location>
        <begin position="303"/>
        <end position="322"/>
    </location>
</feature>
<feature type="non-terminal residue" evidence="2">
    <location>
        <position position="1"/>
    </location>
</feature>
<dbReference type="EMBL" id="VWZH01000005">
    <property type="protein sequence ID" value="NXG27385.1"/>
    <property type="molecule type" value="Genomic_DNA"/>
</dbReference>
<dbReference type="AlphaFoldDB" id="A0A7K9AIY0"/>
<proteinExistence type="predicted"/>
<dbReference type="Proteomes" id="UP000543287">
    <property type="component" value="Unassembled WGS sequence"/>
</dbReference>
<dbReference type="Gene3D" id="3.30.160.20">
    <property type="match status" value="1"/>
</dbReference>
<evidence type="ECO:0000313" key="2">
    <source>
        <dbReference type="EMBL" id="NXG27385.1"/>
    </source>
</evidence>
<accession>A0A7K9AIY0</accession>
<dbReference type="InterPro" id="IPR050923">
    <property type="entry name" value="Cell_Proc_Reg/RNA_Proc"/>
</dbReference>
<reference evidence="2 3" key="1">
    <citation type="submission" date="2019-09" db="EMBL/GenBank/DDBJ databases">
        <title>Bird 10,000 Genomes (B10K) Project - Family phase.</title>
        <authorList>
            <person name="Zhang G."/>
        </authorList>
    </citation>
    <scope>NUCLEOTIDE SEQUENCE [LARGE SCALE GENOMIC DNA]</scope>
    <source>
        <strain evidence="2">B10K-LSUMZ-23963</strain>
        <tissue evidence="2">Muscle</tissue>
    </source>
</reference>
<feature type="region of interest" description="Disordered" evidence="1">
    <location>
        <begin position="286"/>
        <end position="322"/>
    </location>
</feature>
<feature type="non-terminal residue" evidence="2">
    <location>
        <position position="322"/>
    </location>
</feature>
<evidence type="ECO:0000256" key="1">
    <source>
        <dbReference type="SAM" id="MobiDB-lite"/>
    </source>
</evidence>
<feature type="compositionally biased region" description="Basic and acidic residues" evidence="1">
    <location>
        <begin position="288"/>
        <end position="302"/>
    </location>
</feature>
<dbReference type="PANTHER" id="PTHR23308">
    <property type="entry name" value="NUCLEAR INHIBITOR OF PROTEIN PHOSPHATASE-1"/>
    <property type="match status" value="1"/>
</dbReference>
<sequence>GEDAEEDEAEENPIAIEFQEVQDAFYMKDPRKALQGFFDREGEELEYEYDDRGHNSWLCRVKLPVDDASGKQLVAEALHTGKKKEAMIQCALEACRLLDARGVLRQEAVSRKRKSKNWEDEDFYDSDDDTFLDRTGAVEKKRLNRMKKAGKIEEKPDTYDTLVRRIIMTCQAYSLMCILLLRRKASQPAAQDSLDEFMTEIKSGCTLDSVTRKKLHLRSFELKKEQQRLKGLIKLVKPVELPELKPHGSYSLEAESKPKKITLPLFGAMKGGSKFKLKTGSLGKLPVKRPDIPESFLKMKDDGPEEEEEEEEEEMEEEQEID</sequence>
<name>A0A7K9AIY0_DRONO</name>
<organism evidence="2 3">
    <name type="scientific">Dromaius novaehollandiae</name>
    <name type="common">Emu</name>
    <dbReference type="NCBI Taxonomy" id="8790"/>
    <lineage>
        <taxon>Eukaryota</taxon>
        <taxon>Metazoa</taxon>
        <taxon>Chordata</taxon>
        <taxon>Craniata</taxon>
        <taxon>Vertebrata</taxon>
        <taxon>Euteleostomi</taxon>
        <taxon>Archelosauria</taxon>
        <taxon>Archosauria</taxon>
        <taxon>Dinosauria</taxon>
        <taxon>Saurischia</taxon>
        <taxon>Theropoda</taxon>
        <taxon>Coelurosauria</taxon>
        <taxon>Aves</taxon>
        <taxon>Palaeognathae</taxon>
        <taxon>Casuariiformes</taxon>
        <taxon>Dromaiidae</taxon>
        <taxon>Dromaius</taxon>
    </lineage>
</organism>